<evidence type="ECO:0000313" key="2">
    <source>
        <dbReference type="Proteomes" id="UP000192333"/>
    </source>
</evidence>
<evidence type="ECO:0000313" key="1">
    <source>
        <dbReference type="EMBL" id="SMD43881.1"/>
    </source>
</evidence>
<dbReference type="RefSeq" id="WP_084120737.1">
    <property type="nucleotide sequence ID" value="NZ_LT838813.1"/>
</dbReference>
<dbReference type="Proteomes" id="UP000192333">
    <property type="component" value="Chromosome I"/>
</dbReference>
<dbReference type="OrthoDB" id="9805913at2"/>
<accession>A0A1W2H4Q0</accession>
<gene>
    <name evidence="1" type="ORF">SAMN00777080_2494</name>
</gene>
<proteinExistence type="predicted"/>
<dbReference type="AlphaFoldDB" id="A0A1W2H4Q0"/>
<sequence length="101" mass="12362">MEYWQEFFWKKTVSILFADDYDTESFKVLGFYAYDDFYEFGLKIDMLENRIRTILDKYRSKNKQVIVLTPSSFLTEPIKELYINHYLDRLKMLNNSFSIRI</sequence>
<dbReference type="EMBL" id="LT838813">
    <property type="protein sequence ID" value="SMD43881.1"/>
    <property type="molecule type" value="Genomic_DNA"/>
</dbReference>
<protein>
    <submittedName>
        <fullName evidence="1">Uncharacterized protein</fullName>
    </submittedName>
</protein>
<dbReference type="STRING" id="758820.SAMN00777080_2494"/>
<keyword evidence="2" id="KW-1185">Reference proteome</keyword>
<organism evidence="1 2">
    <name type="scientific">Aquiflexum balticum DSM 16537</name>
    <dbReference type="NCBI Taxonomy" id="758820"/>
    <lineage>
        <taxon>Bacteria</taxon>
        <taxon>Pseudomonadati</taxon>
        <taxon>Bacteroidota</taxon>
        <taxon>Cytophagia</taxon>
        <taxon>Cytophagales</taxon>
        <taxon>Cyclobacteriaceae</taxon>
        <taxon>Aquiflexum</taxon>
    </lineage>
</organism>
<reference evidence="2" key="1">
    <citation type="submission" date="2017-04" db="EMBL/GenBank/DDBJ databases">
        <authorList>
            <person name="Varghese N."/>
            <person name="Submissions S."/>
        </authorList>
    </citation>
    <scope>NUCLEOTIDE SEQUENCE [LARGE SCALE GENOMIC DNA]</scope>
    <source>
        <strain evidence="2">DSM 16537</strain>
    </source>
</reference>
<name>A0A1W2H4Q0_9BACT</name>